<dbReference type="Gene3D" id="3.40.50.1820">
    <property type="entry name" value="alpha/beta hydrolase"/>
    <property type="match status" value="1"/>
</dbReference>
<keyword evidence="5" id="KW-0551">Lipid droplet</keyword>
<evidence type="ECO:0000256" key="1">
    <source>
        <dbReference type="ARBA" id="ARBA00004240"/>
    </source>
</evidence>
<name>A0A8J1UE52_OWEFU</name>
<dbReference type="FunFam" id="3.40.50.1820:FF:000068">
    <property type="entry name" value="Lipid droplet associated hydrolase"/>
    <property type="match status" value="1"/>
</dbReference>
<keyword evidence="6" id="KW-0378">Hydrolase</keyword>
<dbReference type="GO" id="GO:0005811">
    <property type="term" value="C:lipid droplet"/>
    <property type="evidence" value="ECO:0007669"/>
    <property type="project" value="UniProtKB-SubCell"/>
</dbReference>
<evidence type="ECO:0000313" key="11">
    <source>
        <dbReference type="EMBL" id="CAH1772987.1"/>
    </source>
</evidence>
<evidence type="ECO:0000256" key="3">
    <source>
        <dbReference type="ARBA" id="ARBA00008300"/>
    </source>
</evidence>
<dbReference type="EMBL" id="CAIIXF020000001">
    <property type="protein sequence ID" value="CAH1772987.1"/>
    <property type="molecule type" value="Genomic_DNA"/>
</dbReference>
<evidence type="ECO:0000256" key="8">
    <source>
        <dbReference type="ARBA" id="ARBA00031924"/>
    </source>
</evidence>
<accession>A0A8J1UE52</accession>
<comment type="caution">
    <text evidence="11">The sequence shown here is derived from an EMBL/GenBank/DDBJ whole genome shotgun (WGS) entry which is preliminary data.</text>
</comment>
<sequence>MRNPVERPEISSIQSFDFSCHLGSRSHVRRSMSDTPAKEPETKQLNVSEYPTVLGVPTHVLQYGTLGDSVKSLVLIIPGNPGVPDFYAEYMEIIYKGLGEKVPVWAVAHAGHVPAPKQYKGQYDPVGNPFTLEGQTQHKVVFIQEHIPKNLNLVLIGHSIGCQIIIEIMKRLPKWNIIKSYLLFPTIERMAVSPQGQYATPLLRYARWLAYPLTLAASYLPKSLQEGIIRKYMSQRNVPECTIKGALCLFDAACQQNSMYMANDEMQLVREPDLQGIRENLDKILLYYGLTDHWCPVEYYHDMKKVFPQGNIILCEKGYEHAFVLESSVGMAELTLEWLKCDLE</sequence>
<dbReference type="PANTHER" id="PTHR13390">
    <property type="entry name" value="LIPASE"/>
    <property type="match status" value="1"/>
</dbReference>
<comment type="similarity">
    <text evidence="3">Belongs to the AB hydrolase superfamily. LDAH family.</text>
</comment>
<dbReference type="Proteomes" id="UP000749559">
    <property type="component" value="Unassembled WGS sequence"/>
</dbReference>
<dbReference type="GO" id="GO:0005783">
    <property type="term" value="C:endoplasmic reticulum"/>
    <property type="evidence" value="ECO:0007669"/>
    <property type="project" value="UniProtKB-SubCell"/>
</dbReference>
<keyword evidence="7" id="KW-0256">Endoplasmic reticulum</keyword>
<comment type="catalytic activity">
    <reaction evidence="10">
        <text>a cholesterol ester + H2O = cholesterol + a fatty acid + H(+)</text>
        <dbReference type="Rhea" id="RHEA:36403"/>
        <dbReference type="ChEBI" id="CHEBI:15377"/>
        <dbReference type="ChEBI" id="CHEBI:15378"/>
        <dbReference type="ChEBI" id="CHEBI:16113"/>
        <dbReference type="ChEBI" id="CHEBI:17002"/>
        <dbReference type="ChEBI" id="CHEBI:28868"/>
        <dbReference type="EC" id="3.1.1.13"/>
    </reaction>
    <physiologicalReaction direction="left-to-right" evidence="10">
        <dbReference type="Rhea" id="RHEA:36404"/>
    </physiologicalReaction>
</comment>
<proteinExistence type="inferred from homology"/>
<evidence type="ECO:0000256" key="10">
    <source>
        <dbReference type="ARBA" id="ARBA00049527"/>
    </source>
</evidence>
<dbReference type="SUPFAM" id="SSF53474">
    <property type="entry name" value="alpha/beta-Hydrolases"/>
    <property type="match status" value="1"/>
</dbReference>
<evidence type="ECO:0000256" key="5">
    <source>
        <dbReference type="ARBA" id="ARBA00022677"/>
    </source>
</evidence>
<evidence type="ECO:0000256" key="9">
    <source>
        <dbReference type="ARBA" id="ARBA00039150"/>
    </source>
</evidence>
<dbReference type="OrthoDB" id="448051at2759"/>
<comment type="subcellular location">
    <subcellularLocation>
        <location evidence="1">Endoplasmic reticulum</location>
    </subcellularLocation>
    <subcellularLocation>
        <location evidence="2">Lipid droplet</location>
    </subcellularLocation>
</comment>
<evidence type="ECO:0000313" key="12">
    <source>
        <dbReference type="Proteomes" id="UP000749559"/>
    </source>
</evidence>
<dbReference type="GO" id="GO:0034389">
    <property type="term" value="P:lipid droplet organization"/>
    <property type="evidence" value="ECO:0007669"/>
    <property type="project" value="UniProtKB-ARBA"/>
</dbReference>
<protein>
    <recommendedName>
        <fullName evidence="4">Lipid droplet-associated hydrolase</fullName>
        <ecNumber evidence="9">3.1.1.13</ecNumber>
    </recommendedName>
    <alternativeName>
        <fullName evidence="8">Lipid droplet-associated serine hydrolase</fullName>
    </alternativeName>
</protein>
<evidence type="ECO:0000256" key="7">
    <source>
        <dbReference type="ARBA" id="ARBA00022824"/>
    </source>
</evidence>
<keyword evidence="12" id="KW-1185">Reference proteome</keyword>
<gene>
    <name evidence="11" type="ORF">OFUS_LOCUS645</name>
</gene>
<dbReference type="InterPro" id="IPR029058">
    <property type="entry name" value="AB_hydrolase_fold"/>
</dbReference>
<dbReference type="AlphaFoldDB" id="A0A8J1UE52"/>
<dbReference type="GO" id="GO:0004771">
    <property type="term" value="F:sterol ester esterase activity"/>
    <property type="evidence" value="ECO:0007669"/>
    <property type="project" value="UniProtKB-EC"/>
</dbReference>
<reference evidence="11" key="1">
    <citation type="submission" date="2022-03" db="EMBL/GenBank/DDBJ databases">
        <authorList>
            <person name="Martin C."/>
        </authorList>
    </citation>
    <scope>NUCLEOTIDE SEQUENCE</scope>
</reference>
<dbReference type="InterPro" id="IPR019363">
    <property type="entry name" value="LDAH"/>
</dbReference>
<evidence type="ECO:0000256" key="4">
    <source>
        <dbReference type="ARBA" id="ARBA00019242"/>
    </source>
</evidence>
<organism evidence="11 12">
    <name type="scientific">Owenia fusiformis</name>
    <name type="common">Polychaete worm</name>
    <dbReference type="NCBI Taxonomy" id="6347"/>
    <lineage>
        <taxon>Eukaryota</taxon>
        <taxon>Metazoa</taxon>
        <taxon>Spiralia</taxon>
        <taxon>Lophotrochozoa</taxon>
        <taxon>Annelida</taxon>
        <taxon>Polychaeta</taxon>
        <taxon>Sedentaria</taxon>
        <taxon>Canalipalpata</taxon>
        <taxon>Sabellida</taxon>
        <taxon>Oweniida</taxon>
        <taxon>Oweniidae</taxon>
        <taxon>Owenia</taxon>
    </lineage>
</organism>
<dbReference type="EC" id="3.1.1.13" evidence="9"/>
<dbReference type="PANTHER" id="PTHR13390:SF0">
    <property type="entry name" value="LIPID DROPLET-ASSOCIATED HYDROLASE"/>
    <property type="match status" value="1"/>
</dbReference>
<dbReference type="GO" id="GO:0019915">
    <property type="term" value="P:lipid storage"/>
    <property type="evidence" value="ECO:0007669"/>
    <property type="project" value="InterPro"/>
</dbReference>
<dbReference type="Pfam" id="PF10230">
    <property type="entry name" value="LIDHydrolase"/>
    <property type="match status" value="1"/>
</dbReference>
<evidence type="ECO:0000256" key="2">
    <source>
        <dbReference type="ARBA" id="ARBA00004502"/>
    </source>
</evidence>
<evidence type="ECO:0000256" key="6">
    <source>
        <dbReference type="ARBA" id="ARBA00022801"/>
    </source>
</evidence>